<evidence type="ECO:0000256" key="1">
    <source>
        <dbReference type="SAM" id="MobiDB-lite"/>
    </source>
</evidence>
<feature type="transmembrane region" description="Helical" evidence="2">
    <location>
        <begin position="590"/>
        <end position="610"/>
    </location>
</feature>
<feature type="transmembrane region" description="Helical" evidence="2">
    <location>
        <begin position="750"/>
        <end position="772"/>
    </location>
</feature>
<dbReference type="Proteomes" id="UP000001357">
    <property type="component" value="Unassembled WGS sequence"/>
</dbReference>
<keyword evidence="2" id="KW-0472">Membrane</keyword>
<accession>A9V4E8</accession>
<keyword evidence="4" id="KW-1185">Reference proteome</keyword>
<evidence type="ECO:0000256" key="2">
    <source>
        <dbReference type="SAM" id="Phobius"/>
    </source>
</evidence>
<name>A9V4E8_MONBE</name>
<keyword evidence="2" id="KW-1133">Transmembrane helix</keyword>
<proteinExistence type="predicted"/>
<reference evidence="3 4" key="1">
    <citation type="journal article" date="2008" name="Nature">
        <title>The genome of the choanoflagellate Monosiga brevicollis and the origin of metazoans.</title>
        <authorList>
            <consortium name="JGI Sequencing"/>
            <person name="King N."/>
            <person name="Westbrook M.J."/>
            <person name="Young S.L."/>
            <person name="Kuo A."/>
            <person name="Abedin M."/>
            <person name="Chapman J."/>
            <person name="Fairclough S."/>
            <person name="Hellsten U."/>
            <person name="Isogai Y."/>
            <person name="Letunic I."/>
            <person name="Marr M."/>
            <person name="Pincus D."/>
            <person name="Putnam N."/>
            <person name="Rokas A."/>
            <person name="Wright K.J."/>
            <person name="Zuzow R."/>
            <person name="Dirks W."/>
            <person name="Good M."/>
            <person name="Goodstein D."/>
            <person name="Lemons D."/>
            <person name="Li W."/>
            <person name="Lyons J.B."/>
            <person name="Morris A."/>
            <person name="Nichols S."/>
            <person name="Richter D.J."/>
            <person name="Salamov A."/>
            <person name="Bork P."/>
            <person name="Lim W.A."/>
            <person name="Manning G."/>
            <person name="Miller W.T."/>
            <person name="McGinnis W."/>
            <person name="Shapiro H."/>
            <person name="Tjian R."/>
            <person name="Grigoriev I.V."/>
            <person name="Rokhsar D."/>
        </authorList>
    </citation>
    <scope>NUCLEOTIDE SEQUENCE [LARGE SCALE GENOMIC DNA]</scope>
    <source>
        <strain evidence="4">MX1 / ATCC 50154</strain>
    </source>
</reference>
<sequence length="773" mass="86431">MTNLGAPLSKTELALFNQLLANAVQKVQEQLSELNIKVQEQPTELKVDLTCSARTTQALRWLSELVPESTVEEKYESAIQLVKDDMMAHHGAFQKALRGFNYQHALQRYRAVQTFDTFARPAEHSYWSCLPASVASSAADLAPPSFNETPGTEPSAAQHKPADPDLGYKAMMSRLQTALQEHGDQLLANLAKLHKNCFSADAKDELNLWKRFWYNVGPLQILSTKQLNELSHQLRECGLKHVTEMKNICEEKPAMDMDPKALNTLVDHLATLQRAKEFEDFEIDSSSMLESAETSVEKWQEAFSKQADSFLDDGPLDLDSDNAVRKLGSICTILQSLAARPEALHLPPSSGEKAHNLGAKAKTVVQIQVLMPLQELLTPNNDLTINSETGPAAEIALKKLNKLSSYAPLRSMLETAHETTNLVCHAIERRLEQVSQDLEDLKQGQFSKGFQKLASALQQIEWTCCLDDQLEAWVGSRVGASLPNSGSLMTQAKQTLEDTLSKHCDEIVEGLKPETLSIPDGALQLLANSHSLRVMHEQLMNLKSKVANLQASASQSLFDVDWTMMKRQLSAAGDRVQKSLDAHHLHNEKLYFWSIVAFVLLLADAGLWFWQPHEMFFTDRALQTACIEGDVQRVGSILDDAVYRMAHDDKAFMRAKSNAESYLVGAVRAIENRLRNVLRSDPLEAEALDMMQALTQDKNICRHLRRLVDKHNLQSLGQALLATEKALEKALMHLIGILLQRLNVSLQRRVLYWLMQSFNFFGLGQVAGLISVV</sequence>
<protein>
    <submittedName>
        <fullName evidence="3">Uncharacterized protein</fullName>
    </submittedName>
</protein>
<keyword evidence="2" id="KW-0812">Transmembrane</keyword>
<dbReference type="InParanoid" id="A9V4E8"/>
<feature type="region of interest" description="Disordered" evidence="1">
    <location>
        <begin position="141"/>
        <end position="164"/>
    </location>
</feature>
<dbReference type="RefSeq" id="XP_001747522.1">
    <property type="nucleotide sequence ID" value="XM_001747470.1"/>
</dbReference>
<dbReference type="KEGG" id="mbr:MONBRDRAFT_27137"/>
<dbReference type="EMBL" id="CH991558">
    <property type="protein sequence ID" value="EDQ87602.1"/>
    <property type="molecule type" value="Genomic_DNA"/>
</dbReference>
<dbReference type="GeneID" id="5892749"/>
<dbReference type="AlphaFoldDB" id="A9V4E8"/>
<organism evidence="3 4">
    <name type="scientific">Monosiga brevicollis</name>
    <name type="common">Choanoflagellate</name>
    <dbReference type="NCBI Taxonomy" id="81824"/>
    <lineage>
        <taxon>Eukaryota</taxon>
        <taxon>Choanoflagellata</taxon>
        <taxon>Craspedida</taxon>
        <taxon>Salpingoecidae</taxon>
        <taxon>Monosiga</taxon>
    </lineage>
</organism>
<evidence type="ECO:0000313" key="4">
    <source>
        <dbReference type="Proteomes" id="UP000001357"/>
    </source>
</evidence>
<evidence type="ECO:0000313" key="3">
    <source>
        <dbReference type="EMBL" id="EDQ87602.1"/>
    </source>
</evidence>
<gene>
    <name evidence="3" type="ORF">MONBRDRAFT_27137</name>
</gene>